<dbReference type="AlphaFoldDB" id="A0A8J8B488"/>
<comment type="similarity">
    <text evidence="6">Belongs to the ABC-4 integral membrane protein family.</text>
</comment>
<keyword evidence="4 7" id="KW-1133">Transmembrane helix</keyword>
<evidence type="ECO:0000259" key="8">
    <source>
        <dbReference type="Pfam" id="PF02687"/>
    </source>
</evidence>
<dbReference type="InterPro" id="IPR050250">
    <property type="entry name" value="Macrolide_Exporter_MacB"/>
</dbReference>
<feature type="transmembrane region" description="Helical" evidence="7">
    <location>
        <begin position="21"/>
        <end position="41"/>
    </location>
</feature>
<dbReference type="GO" id="GO:0005886">
    <property type="term" value="C:plasma membrane"/>
    <property type="evidence" value="ECO:0007669"/>
    <property type="project" value="UniProtKB-SubCell"/>
</dbReference>
<evidence type="ECO:0000256" key="3">
    <source>
        <dbReference type="ARBA" id="ARBA00022692"/>
    </source>
</evidence>
<keyword evidence="2" id="KW-1003">Cell membrane</keyword>
<dbReference type="Pfam" id="PF02687">
    <property type="entry name" value="FtsX"/>
    <property type="match status" value="1"/>
</dbReference>
<organism evidence="10 11">
    <name type="scientific">Methanocalculus chunghsingensis</name>
    <dbReference type="NCBI Taxonomy" id="156457"/>
    <lineage>
        <taxon>Archaea</taxon>
        <taxon>Methanobacteriati</taxon>
        <taxon>Methanobacteriota</taxon>
        <taxon>Stenosarchaea group</taxon>
        <taxon>Methanomicrobia</taxon>
        <taxon>Methanomicrobiales</taxon>
        <taxon>Methanocalculaceae</taxon>
        <taxon>Methanocalculus</taxon>
    </lineage>
</organism>
<gene>
    <name evidence="10" type="ORF">RJ53_05980</name>
</gene>
<evidence type="ECO:0000256" key="1">
    <source>
        <dbReference type="ARBA" id="ARBA00004651"/>
    </source>
</evidence>
<feature type="transmembrane region" description="Helical" evidence="7">
    <location>
        <begin position="358"/>
        <end position="378"/>
    </location>
</feature>
<evidence type="ECO:0000256" key="5">
    <source>
        <dbReference type="ARBA" id="ARBA00023136"/>
    </source>
</evidence>
<dbReference type="InterPro" id="IPR003838">
    <property type="entry name" value="ABC3_permease_C"/>
</dbReference>
<evidence type="ECO:0000256" key="4">
    <source>
        <dbReference type="ARBA" id="ARBA00022989"/>
    </source>
</evidence>
<protein>
    <submittedName>
        <fullName evidence="10">Multidrug ABC transporter substrate-binding protein</fullName>
    </submittedName>
</protein>
<comment type="subcellular location">
    <subcellularLocation>
        <location evidence="1">Cell membrane</location>
        <topology evidence="1">Multi-pass membrane protein</topology>
    </subcellularLocation>
</comment>
<feature type="domain" description="ABC3 transporter permease C-terminal" evidence="8">
    <location>
        <begin position="270"/>
        <end position="387"/>
    </location>
</feature>
<dbReference type="GO" id="GO:0022857">
    <property type="term" value="F:transmembrane transporter activity"/>
    <property type="evidence" value="ECO:0007669"/>
    <property type="project" value="TreeGrafter"/>
</dbReference>
<name>A0A8J8B488_9EURY</name>
<evidence type="ECO:0000256" key="6">
    <source>
        <dbReference type="ARBA" id="ARBA00038076"/>
    </source>
</evidence>
<dbReference type="OrthoDB" id="11469at2157"/>
<dbReference type="InterPro" id="IPR025857">
    <property type="entry name" value="MacB_PCD"/>
</dbReference>
<keyword evidence="5 7" id="KW-0472">Membrane</keyword>
<feature type="transmembrane region" description="Helical" evidence="7">
    <location>
        <begin position="319"/>
        <end position="346"/>
    </location>
</feature>
<proteinExistence type="inferred from homology"/>
<reference evidence="10" key="1">
    <citation type="submission" date="2014-12" db="EMBL/GenBank/DDBJ databases">
        <authorList>
            <person name="Huang H.-H."/>
            <person name="Chen S.-C."/>
            <person name="Lai M.-C."/>
        </authorList>
    </citation>
    <scope>NUCLEOTIDE SEQUENCE</scope>
    <source>
        <strain evidence="10">K1F9705b</strain>
    </source>
</reference>
<comment type="caution">
    <text evidence="10">The sequence shown here is derived from an EMBL/GenBank/DDBJ whole genome shotgun (WGS) entry which is preliminary data.</text>
</comment>
<evidence type="ECO:0000256" key="7">
    <source>
        <dbReference type="SAM" id="Phobius"/>
    </source>
</evidence>
<dbReference type="PANTHER" id="PTHR30572">
    <property type="entry name" value="MEMBRANE COMPONENT OF TRANSPORTER-RELATED"/>
    <property type="match status" value="1"/>
</dbReference>
<dbReference type="Proteomes" id="UP000730161">
    <property type="component" value="Unassembled WGS sequence"/>
</dbReference>
<dbReference type="PANTHER" id="PTHR30572:SF4">
    <property type="entry name" value="ABC TRANSPORTER PERMEASE YTRF"/>
    <property type="match status" value="1"/>
</dbReference>
<evidence type="ECO:0000256" key="2">
    <source>
        <dbReference type="ARBA" id="ARBA00022475"/>
    </source>
</evidence>
<keyword evidence="3 7" id="KW-0812">Transmembrane</keyword>
<keyword evidence="11" id="KW-1185">Reference proteome</keyword>
<feature type="domain" description="MacB-like periplasmic core" evidence="9">
    <location>
        <begin position="21"/>
        <end position="236"/>
    </location>
</feature>
<evidence type="ECO:0000313" key="10">
    <source>
        <dbReference type="EMBL" id="MBR1369070.1"/>
    </source>
</evidence>
<evidence type="ECO:0000313" key="11">
    <source>
        <dbReference type="Proteomes" id="UP000730161"/>
    </source>
</evidence>
<dbReference type="RefSeq" id="WP_211530749.1">
    <property type="nucleotide sequence ID" value="NZ_JWHL01000008.1"/>
</dbReference>
<feature type="transmembrane region" description="Helical" evidence="7">
    <location>
        <begin position="267"/>
        <end position="287"/>
    </location>
</feature>
<evidence type="ECO:0000259" key="9">
    <source>
        <dbReference type="Pfam" id="PF12704"/>
    </source>
</evidence>
<dbReference type="EMBL" id="JWHL01000008">
    <property type="protein sequence ID" value="MBR1369070.1"/>
    <property type="molecule type" value="Genomic_DNA"/>
</dbReference>
<accession>A0A8J8B488</accession>
<dbReference type="Pfam" id="PF12704">
    <property type="entry name" value="MacB_PCD"/>
    <property type="match status" value="1"/>
</dbReference>
<sequence>MNRPIFFLFAIRNLRLHWLRSLLAMLGIIIGVVAITSMGILGSSLVLSISEDLTTVGDTIVVVPHSGGSGMGGGPGGAGISSDDTITSRQLERITRASVPHTVIPIYSGGERIRIGAETGFAPIYGMRTADIPLLLEREDGQYLRGSSGAMIGALLAETYSLKVGSRILVGSDEQPVRVTGVLEERGMGFDINTDSAIVVSERWYENRYEPSGYDRVIVKVRDLEEIEAVKSSIETSLNRRETEVDVYDTRAILATILETFGRISTFTIAIGGISLIVAGVSIFNVMMMSVMERYREIGVLRSIGALRREIRRMFFYESLLLGVAGSIIGGILSVAGGYLALLVMLEDTSYLLAPSSLIYIPIGMVFGVGTSILSGLYPAWKASEADPIEALRHE</sequence>